<evidence type="ECO:0000313" key="4">
    <source>
        <dbReference type="Proteomes" id="UP000615326"/>
    </source>
</evidence>
<feature type="compositionally biased region" description="Polar residues" evidence="1">
    <location>
        <begin position="98"/>
        <end position="117"/>
    </location>
</feature>
<gene>
    <name evidence="3" type="ORF">GOB84_06580</name>
</gene>
<dbReference type="RefSeq" id="WP_173576750.1">
    <property type="nucleotide sequence ID" value="NZ_WOSW01000008.1"/>
</dbReference>
<reference evidence="3 4" key="1">
    <citation type="journal article" date="2020" name="Int. J. Syst. Evol. Microbiol.">
        <title>Novel acetic acid bacteria from cider fermentations: Acetobacter conturbans sp. nov. and Acetobacter fallax sp. nov.</title>
        <authorList>
            <person name="Sombolestani A.S."/>
            <person name="Cleenwerck I."/>
            <person name="Cnockaert M."/>
            <person name="Borremans W."/>
            <person name="Wieme A.D."/>
            <person name="De Vuyst L."/>
            <person name="Vandamme P."/>
        </authorList>
    </citation>
    <scope>NUCLEOTIDE SEQUENCE [LARGE SCALE GENOMIC DNA]</scope>
    <source>
        <strain evidence="3 4">LMG 1637</strain>
    </source>
</reference>
<feature type="region of interest" description="Disordered" evidence="1">
    <location>
        <begin position="32"/>
        <end position="135"/>
    </location>
</feature>
<evidence type="ECO:0000313" key="3">
    <source>
        <dbReference type="EMBL" id="NHO32231.1"/>
    </source>
</evidence>
<comment type="caution">
    <text evidence="3">The sequence shown here is derived from an EMBL/GenBank/DDBJ whole genome shotgun (WGS) entry which is preliminary data.</text>
</comment>
<evidence type="ECO:0008006" key="5">
    <source>
        <dbReference type="Google" id="ProtNLM"/>
    </source>
</evidence>
<feature type="compositionally biased region" description="Basic and acidic residues" evidence="1">
    <location>
        <begin position="82"/>
        <end position="97"/>
    </location>
</feature>
<sequence>MVAFSRFSTVAVLAVALSAGPLVGVACAAPSDPLAGAEMTNGDPTRQDGGAAGGVQSHQHEHLRVRGHRSLPPGYQDAPSMDIDHGPDPEHQEHVTRDSVTGANLSRFGSSYQDSGPTGTGSLGDSTGNGWVAPR</sequence>
<dbReference type="Proteomes" id="UP000615326">
    <property type="component" value="Unassembled WGS sequence"/>
</dbReference>
<protein>
    <recommendedName>
        <fullName evidence="5">Lipoprotein</fullName>
    </recommendedName>
</protein>
<dbReference type="EMBL" id="WOSW01000008">
    <property type="protein sequence ID" value="NHO32231.1"/>
    <property type="molecule type" value="Genomic_DNA"/>
</dbReference>
<feature type="chain" id="PRO_5045066929" description="Lipoprotein" evidence="2">
    <location>
        <begin position="29"/>
        <end position="135"/>
    </location>
</feature>
<feature type="signal peptide" evidence="2">
    <location>
        <begin position="1"/>
        <end position="28"/>
    </location>
</feature>
<keyword evidence="2" id="KW-0732">Signal</keyword>
<organism evidence="3 4">
    <name type="scientific">Acetobacter fallax</name>
    <dbReference type="NCBI Taxonomy" id="1737473"/>
    <lineage>
        <taxon>Bacteria</taxon>
        <taxon>Pseudomonadati</taxon>
        <taxon>Pseudomonadota</taxon>
        <taxon>Alphaproteobacteria</taxon>
        <taxon>Acetobacterales</taxon>
        <taxon>Acetobacteraceae</taxon>
        <taxon>Acetobacter</taxon>
    </lineage>
</organism>
<accession>A0ABX0KB22</accession>
<evidence type="ECO:0000256" key="2">
    <source>
        <dbReference type="SAM" id="SignalP"/>
    </source>
</evidence>
<dbReference type="PROSITE" id="PS51257">
    <property type="entry name" value="PROKAR_LIPOPROTEIN"/>
    <property type="match status" value="1"/>
</dbReference>
<keyword evidence="4" id="KW-1185">Reference proteome</keyword>
<evidence type="ECO:0000256" key="1">
    <source>
        <dbReference type="SAM" id="MobiDB-lite"/>
    </source>
</evidence>
<proteinExistence type="predicted"/>
<name>A0ABX0KB22_9PROT</name>